<dbReference type="PROSITE" id="PS51710">
    <property type="entry name" value="G_OBG"/>
    <property type="match status" value="1"/>
</dbReference>
<feature type="region of interest" description="Disordered" evidence="8">
    <location>
        <begin position="65"/>
        <end position="86"/>
    </location>
</feature>
<comment type="caution">
    <text evidence="11">The sequence shown here is derived from an EMBL/GenBank/DDBJ whole genome shotgun (WGS) entry which is preliminary data.</text>
</comment>
<comment type="subcellular location">
    <subcellularLocation>
        <location evidence="7">Cytoplasm</location>
    </subcellularLocation>
</comment>
<dbReference type="InterPro" id="IPR036726">
    <property type="entry name" value="GTP1_OBG_dom_sf"/>
</dbReference>
<evidence type="ECO:0000256" key="8">
    <source>
        <dbReference type="SAM" id="MobiDB-lite"/>
    </source>
</evidence>
<dbReference type="EC" id="3.6.5.-" evidence="7"/>
<evidence type="ECO:0000256" key="4">
    <source>
        <dbReference type="ARBA" id="ARBA00022801"/>
    </source>
</evidence>
<organism evidence="11 12">
    <name type="scientific">Candidatus Nomurabacteria bacterium RIFCSPLOWO2_01_FULL_33_17</name>
    <dbReference type="NCBI Taxonomy" id="1801764"/>
    <lineage>
        <taxon>Bacteria</taxon>
        <taxon>Candidatus Nomuraibacteriota</taxon>
    </lineage>
</organism>
<keyword evidence="5 7" id="KW-0460">Magnesium</keyword>
<protein>
    <recommendedName>
        <fullName evidence="7">GTPase Obg</fullName>
        <ecNumber evidence="7">3.6.5.-</ecNumber>
    </recommendedName>
    <alternativeName>
        <fullName evidence="7">GTP-binding protein Obg</fullName>
    </alternativeName>
</protein>
<dbReference type="InterPro" id="IPR031167">
    <property type="entry name" value="G_OBG"/>
</dbReference>
<dbReference type="InterPro" id="IPR014100">
    <property type="entry name" value="GTP-bd_Obg/CgtA"/>
</dbReference>
<feature type="domain" description="Obg" evidence="10">
    <location>
        <begin position="1"/>
        <end position="159"/>
    </location>
</feature>
<feature type="binding site" evidence="7">
    <location>
        <begin position="191"/>
        <end position="195"/>
    </location>
    <ligand>
        <name>GTP</name>
        <dbReference type="ChEBI" id="CHEBI:37565"/>
    </ligand>
</feature>
<evidence type="ECO:0000313" key="11">
    <source>
        <dbReference type="EMBL" id="OGI84223.1"/>
    </source>
</evidence>
<evidence type="ECO:0000256" key="7">
    <source>
        <dbReference type="HAMAP-Rule" id="MF_01454"/>
    </source>
</evidence>
<evidence type="ECO:0000256" key="2">
    <source>
        <dbReference type="ARBA" id="ARBA00022490"/>
    </source>
</evidence>
<evidence type="ECO:0000256" key="1">
    <source>
        <dbReference type="ARBA" id="ARBA00007699"/>
    </source>
</evidence>
<dbReference type="InterPro" id="IPR045086">
    <property type="entry name" value="OBG_GTPase"/>
</dbReference>
<dbReference type="Proteomes" id="UP000178184">
    <property type="component" value="Unassembled WGS sequence"/>
</dbReference>
<dbReference type="GO" id="GO:0042254">
    <property type="term" value="P:ribosome biogenesis"/>
    <property type="evidence" value="ECO:0007669"/>
    <property type="project" value="UniProtKB-UniRule"/>
</dbReference>
<feature type="binding site" evidence="7">
    <location>
        <position position="193"/>
    </location>
    <ligand>
        <name>Mg(2+)</name>
        <dbReference type="ChEBI" id="CHEBI:18420"/>
    </ligand>
</feature>
<keyword evidence="4 7" id="KW-0378">Hydrolase</keyword>
<evidence type="ECO:0000259" key="10">
    <source>
        <dbReference type="PROSITE" id="PS51883"/>
    </source>
</evidence>
<dbReference type="NCBIfam" id="NF008956">
    <property type="entry name" value="PRK12299.1"/>
    <property type="match status" value="1"/>
</dbReference>
<feature type="binding site" evidence="7">
    <location>
        <begin position="275"/>
        <end position="278"/>
    </location>
    <ligand>
        <name>GTP</name>
        <dbReference type="ChEBI" id="CHEBI:37565"/>
    </ligand>
</feature>
<keyword evidence="3 7" id="KW-0547">Nucleotide-binding</keyword>
<feature type="binding site" evidence="7">
    <location>
        <begin position="208"/>
        <end position="211"/>
    </location>
    <ligand>
        <name>GTP</name>
        <dbReference type="ChEBI" id="CHEBI:37565"/>
    </ligand>
</feature>
<dbReference type="Pfam" id="PF01018">
    <property type="entry name" value="GTP1_OBG"/>
    <property type="match status" value="1"/>
</dbReference>
<reference evidence="11 12" key="1">
    <citation type="journal article" date="2016" name="Nat. Commun.">
        <title>Thousands of microbial genomes shed light on interconnected biogeochemical processes in an aquifer system.</title>
        <authorList>
            <person name="Anantharaman K."/>
            <person name="Brown C.T."/>
            <person name="Hug L.A."/>
            <person name="Sharon I."/>
            <person name="Castelle C.J."/>
            <person name="Probst A.J."/>
            <person name="Thomas B.C."/>
            <person name="Singh A."/>
            <person name="Wilkins M.J."/>
            <person name="Karaoz U."/>
            <person name="Brodie E.L."/>
            <person name="Williams K.H."/>
            <person name="Hubbard S.S."/>
            <person name="Banfield J.F."/>
        </authorList>
    </citation>
    <scope>NUCLEOTIDE SEQUENCE [LARGE SCALE GENOMIC DNA]</scope>
</reference>
<dbReference type="SUPFAM" id="SSF82051">
    <property type="entry name" value="Obg GTP-binding protein N-terminal domain"/>
    <property type="match status" value="1"/>
</dbReference>
<feature type="binding site" evidence="7">
    <location>
        <begin position="166"/>
        <end position="173"/>
    </location>
    <ligand>
        <name>GTP</name>
        <dbReference type="ChEBI" id="CHEBI:37565"/>
    </ligand>
</feature>
<comment type="function">
    <text evidence="7">An essential GTPase which binds GTP, GDP and possibly (p)ppGpp with moderate affinity, with high nucleotide exchange rates and a fairly low GTP hydrolysis rate. Plays a role in control of the cell cycle, stress response, ribosome biogenesis and in those bacteria that undergo differentiation, in morphogenesis control.</text>
</comment>
<dbReference type="InterPro" id="IPR006073">
    <property type="entry name" value="GTP-bd"/>
</dbReference>
<dbReference type="PANTHER" id="PTHR11702">
    <property type="entry name" value="DEVELOPMENTALLY REGULATED GTP-BINDING PROTEIN-RELATED"/>
    <property type="match status" value="1"/>
</dbReference>
<keyword evidence="6 7" id="KW-0342">GTP-binding</keyword>
<comment type="subunit">
    <text evidence="7">Monomer.</text>
</comment>
<proteinExistence type="inferred from homology"/>
<dbReference type="PANTHER" id="PTHR11702:SF31">
    <property type="entry name" value="MITOCHONDRIAL RIBOSOME-ASSOCIATED GTPASE 2"/>
    <property type="match status" value="1"/>
</dbReference>
<comment type="cofactor">
    <cofactor evidence="7">
        <name>Mg(2+)</name>
        <dbReference type="ChEBI" id="CHEBI:18420"/>
    </cofactor>
</comment>
<keyword evidence="7" id="KW-0479">Metal-binding</keyword>
<feature type="binding site" evidence="7">
    <location>
        <position position="173"/>
    </location>
    <ligand>
        <name>Mg(2+)</name>
        <dbReference type="ChEBI" id="CHEBI:18420"/>
    </ligand>
</feature>
<dbReference type="HAMAP" id="MF_01454">
    <property type="entry name" value="GTPase_Obg"/>
    <property type="match status" value="1"/>
</dbReference>
<gene>
    <name evidence="7" type="primary">obg</name>
    <name evidence="11" type="ORF">A2903_00740</name>
</gene>
<name>A0A1F6WQS6_9BACT</name>
<evidence type="ECO:0000256" key="5">
    <source>
        <dbReference type="ARBA" id="ARBA00022842"/>
    </source>
</evidence>
<dbReference type="SUPFAM" id="SSF52540">
    <property type="entry name" value="P-loop containing nucleoside triphosphate hydrolases"/>
    <property type="match status" value="1"/>
</dbReference>
<sequence>MALTDELKFIAKAGDGGNGVVRWRQEKFIARGGPNGGDGGWGGNIYVTATRDTNILGTYKKSQKKFTAGNGKSGEGQSKHGKNGNDIEIPLPVGSVITNIKTGESFEILKDTDRFMILAGGKGGFGNEHFKSSLKVSPLEATDGKSGEQGEFFVELKIIADIGLVGYPNSGKSSLLNILTNSKSKVGNYDFTTLEPHLGIYHGYIIADIPGLIEGANIGRGLGSKFLKHISRTNMIVHLVSAENENVAKAYKTIRSELADYGSGLKDKTEIVVLSKSDTVDTKSVEKKKKDLEKVCKSIVFVLSLYDDKSLKIFADAIIKSLKNK</sequence>
<evidence type="ECO:0000313" key="12">
    <source>
        <dbReference type="Proteomes" id="UP000178184"/>
    </source>
</evidence>
<dbReference type="Gene3D" id="2.70.210.12">
    <property type="entry name" value="GTP1/OBG domain"/>
    <property type="match status" value="1"/>
</dbReference>
<dbReference type="EMBL" id="MFUO01000006">
    <property type="protein sequence ID" value="OGI84223.1"/>
    <property type="molecule type" value="Genomic_DNA"/>
</dbReference>
<dbReference type="PROSITE" id="PS51883">
    <property type="entry name" value="OBG"/>
    <property type="match status" value="1"/>
</dbReference>
<dbReference type="Pfam" id="PF01926">
    <property type="entry name" value="MMR_HSR1"/>
    <property type="match status" value="1"/>
</dbReference>
<dbReference type="InterPro" id="IPR027417">
    <property type="entry name" value="P-loop_NTPase"/>
</dbReference>
<keyword evidence="2 7" id="KW-0963">Cytoplasm</keyword>
<dbReference type="STRING" id="1801764.A2903_00740"/>
<accession>A0A1F6WQS6</accession>
<dbReference type="GO" id="GO:0005525">
    <property type="term" value="F:GTP binding"/>
    <property type="evidence" value="ECO:0007669"/>
    <property type="project" value="UniProtKB-UniRule"/>
</dbReference>
<evidence type="ECO:0000256" key="6">
    <source>
        <dbReference type="ARBA" id="ARBA00023134"/>
    </source>
</evidence>
<dbReference type="InterPro" id="IPR006074">
    <property type="entry name" value="GTP1-OBG_CS"/>
</dbReference>
<evidence type="ECO:0000256" key="3">
    <source>
        <dbReference type="ARBA" id="ARBA00022741"/>
    </source>
</evidence>
<dbReference type="GO" id="GO:0000287">
    <property type="term" value="F:magnesium ion binding"/>
    <property type="evidence" value="ECO:0007669"/>
    <property type="project" value="InterPro"/>
</dbReference>
<dbReference type="CDD" id="cd01898">
    <property type="entry name" value="Obg"/>
    <property type="match status" value="1"/>
</dbReference>
<dbReference type="AlphaFoldDB" id="A0A1F6WQS6"/>
<dbReference type="PIRSF" id="PIRSF002401">
    <property type="entry name" value="GTP_bd_Obg/CgtA"/>
    <property type="match status" value="1"/>
</dbReference>
<dbReference type="InterPro" id="IPR006169">
    <property type="entry name" value="GTP1_OBG_dom"/>
</dbReference>
<feature type="domain" description="OBG-type G" evidence="9">
    <location>
        <begin position="160"/>
        <end position="323"/>
    </location>
</feature>
<dbReference type="Gene3D" id="3.40.50.300">
    <property type="entry name" value="P-loop containing nucleotide triphosphate hydrolases"/>
    <property type="match status" value="1"/>
</dbReference>
<comment type="similarity">
    <text evidence="1 7">Belongs to the TRAFAC class OBG-HflX-like GTPase superfamily. OBG GTPase family.</text>
</comment>
<dbReference type="FunFam" id="2.70.210.12:FF:000001">
    <property type="entry name" value="GTPase Obg"/>
    <property type="match status" value="1"/>
</dbReference>
<dbReference type="PROSITE" id="PS00905">
    <property type="entry name" value="GTP1_OBG"/>
    <property type="match status" value="1"/>
</dbReference>
<evidence type="ECO:0000259" key="9">
    <source>
        <dbReference type="PROSITE" id="PS51710"/>
    </source>
</evidence>
<feature type="binding site" evidence="7">
    <location>
        <begin position="304"/>
        <end position="306"/>
    </location>
    <ligand>
        <name>GTP</name>
        <dbReference type="ChEBI" id="CHEBI:37565"/>
    </ligand>
</feature>
<dbReference type="GO" id="GO:0005737">
    <property type="term" value="C:cytoplasm"/>
    <property type="evidence" value="ECO:0007669"/>
    <property type="project" value="UniProtKB-SubCell"/>
</dbReference>
<dbReference type="GO" id="GO:0003924">
    <property type="term" value="F:GTPase activity"/>
    <property type="evidence" value="ECO:0007669"/>
    <property type="project" value="UniProtKB-UniRule"/>
</dbReference>
<dbReference type="NCBIfam" id="TIGR02729">
    <property type="entry name" value="Obg_CgtA"/>
    <property type="match status" value="1"/>
</dbReference>
<dbReference type="PRINTS" id="PR00326">
    <property type="entry name" value="GTP1OBG"/>
</dbReference>